<reference evidence="1 2" key="1">
    <citation type="submission" date="2014-03" db="EMBL/GenBank/DDBJ databases">
        <title>Complete genome sequence of Pseudomonas stutzeri 19SMN4.</title>
        <authorList>
            <person name="Brunet-Galmes I."/>
            <person name="Nogales B."/>
            <person name="Busquets A."/>
            <person name="Pena A."/>
            <person name="Gomila M."/>
            <person name="Garcia-Valdes E."/>
            <person name="Lalucat J."/>
            <person name="Bennasar A."/>
            <person name="Bosch R."/>
        </authorList>
    </citation>
    <scope>NUCLEOTIDE SEQUENCE [LARGE SCALE GENOMIC DNA]</scope>
    <source>
        <strain evidence="1 2">19SMN4</strain>
    </source>
</reference>
<dbReference type="EMBL" id="CP007509">
    <property type="protein sequence ID" value="AHY45098.1"/>
    <property type="molecule type" value="Genomic_DNA"/>
</dbReference>
<dbReference type="AlphaFoldDB" id="A0A023WYG2"/>
<organism evidence="1 2">
    <name type="scientific">Stutzerimonas stutzeri</name>
    <name type="common">Pseudomonas stutzeri</name>
    <dbReference type="NCBI Taxonomy" id="316"/>
    <lineage>
        <taxon>Bacteria</taxon>
        <taxon>Pseudomonadati</taxon>
        <taxon>Pseudomonadota</taxon>
        <taxon>Gammaproteobacteria</taxon>
        <taxon>Pseudomonadales</taxon>
        <taxon>Pseudomonadaceae</taxon>
        <taxon>Stutzerimonas</taxon>
    </lineage>
</organism>
<sequence length="231" mass="26414">MLHAISRKKTCLHHRYLGHREEGERRVMEEDELTAILMGPLAFFPASAVSALWREIIGTQTDWPEGEPVRAGVEFWPSRVHSGRRIEPDLLVSLHWRDGTRRLLLVEFKWRAPLSGERQLHRQWLDFLCDEERETALHLFIAPEVSQGLGALAEEDVWGHRLLLRTWQDILNSAETFKGAGQSPLAEWAVQIEKVLGLLGISAFGGFLRLGRPSLPEPRSAAFWHGTDIEY</sequence>
<name>A0A023WYG2_STUST</name>
<dbReference type="KEGG" id="pstu:UIB01_09955"/>
<evidence type="ECO:0000313" key="2">
    <source>
        <dbReference type="Proteomes" id="UP000025238"/>
    </source>
</evidence>
<evidence type="ECO:0008006" key="3">
    <source>
        <dbReference type="Google" id="ProtNLM"/>
    </source>
</evidence>
<evidence type="ECO:0000313" key="1">
    <source>
        <dbReference type="EMBL" id="AHY45098.1"/>
    </source>
</evidence>
<protein>
    <recommendedName>
        <fullName evidence="3">PD-(D/E)XK nuclease family protein</fullName>
    </recommendedName>
</protein>
<dbReference type="PATRIC" id="fig|316.97.peg.1994"/>
<accession>A0A023WYG2</accession>
<dbReference type="Proteomes" id="UP000025238">
    <property type="component" value="Chromosome"/>
</dbReference>
<proteinExistence type="predicted"/>
<gene>
    <name evidence="1" type="ORF">UIB01_09955</name>
</gene>